<keyword evidence="4" id="KW-1185">Reference proteome</keyword>
<proteinExistence type="inferred from homology"/>
<evidence type="ECO:0000313" key="3">
    <source>
        <dbReference type="EMBL" id="MBI6120707.1"/>
    </source>
</evidence>
<dbReference type="PANTHER" id="PTHR34039:SF1">
    <property type="entry name" value="UPF0102 PROTEIN YRAN"/>
    <property type="match status" value="1"/>
</dbReference>
<evidence type="ECO:0000256" key="2">
    <source>
        <dbReference type="HAMAP-Rule" id="MF_00048"/>
    </source>
</evidence>
<comment type="similarity">
    <text evidence="1 2">Belongs to the UPF0102 family.</text>
</comment>
<name>A0ABS0TI58_9FLAO</name>
<dbReference type="HAMAP" id="MF_00048">
    <property type="entry name" value="UPF0102"/>
    <property type="match status" value="1"/>
</dbReference>
<dbReference type="Gene3D" id="3.40.1350.10">
    <property type="match status" value="1"/>
</dbReference>
<sequence length="120" mass="13734">MAQHNALGELGERLAEELLLKKGYEILARNYVYDKAEIDILARKDEVLVVVEVKTRSTPDFGDPQSFVKPKQIRQLVKAADFFLNDHQLELDTRFDIIAIIKNKAGIKVEHLEDAFLHFG</sequence>
<reference evidence="3 4" key="1">
    <citation type="submission" date="2020-12" db="EMBL/GenBank/DDBJ databases">
        <title>Salegentibacter orientalis sp. nov., isolated from costal sediment.</title>
        <authorList>
            <person name="Lian F.-B."/>
        </authorList>
    </citation>
    <scope>NUCLEOTIDE SEQUENCE [LARGE SCALE GENOMIC DNA]</scope>
    <source>
        <strain evidence="3 4">F60176</strain>
    </source>
</reference>
<organism evidence="3 4">
    <name type="scientific">Salegentibacter maritimus</name>
    <dbReference type="NCBI Taxonomy" id="2794347"/>
    <lineage>
        <taxon>Bacteria</taxon>
        <taxon>Pseudomonadati</taxon>
        <taxon>Bacteroidota</taxon>
        <taxon>Flavobacteriia</taxon>
        <taxon>Flavobacteriales</taxon>
        <taxon>Flavobacteriaceae</taxon>
        <taxon>Salegentibacter</taxon>
    </lineage>
</organism>
<dbReference type="InterPro" id="IPR003509">
    <property type="entry name" value="UPF0102_YraN-like"/>
</dbReference>
<dbReference type="Pfam" id="PF02021">
    <property type="entry name" value="UPF0102"/>
    <property type="match status" value="1"/>
</dbReference>
<evidence type="ECO:0000256" key="1">
    <source>
        <dbReference type="ARBA" id="ARBA00006738"/>
    </source>
</evidence>
<dbReference type="PANTHER" id="PTHR34039">
    <property type="entry name" value="UPF0102 PROTEIN YRAN"/>
    <property type="match status" value="1"/>
</dbReference>
<dbReference type="InterPro" id="IPR011335">
    <property type="entry name" value="Restrct_endonuc-II-like"/>
</dbReference>
<evidence type="ECO:0000313" key="4">
    <source>
        <dbReference type="Proteomes" id="UP000635665"/>
    </source>
</evidence>
<dbReference type="RefSeq" id="WP_198638974.1">
    <property type="nucleotide sequence ID" value="NZ_JAEHNY010000010.1"/>
</dbReference>
<comment type="caution">
    <text evidence="3">The sequence shown here is derived from an EMBL/GenBank/DDBJ whole genome shotgun (WGS) entry which is preliminary data.</text>
</comment>
<gene>
    <name evidence="3" type="ORF">I6U50_11825</name>
</gene>
<accession>A0ABS0TI58</accession>
<dbReference type="SUPFAM" id="SSF52980">
    <property type="entry name" value="Restriction endonuclease-like"/>
    <property type="match status" value="1"/>
</dbReference>
<dbReference type="EMBL" id="JAEHNY010000010">
    <property type="protein sequence ID" value="MBI6120707.1"/>
    <property type="molecule type" value="Genomic_DNA"/>
</dbReference>
<dbReference type="Proteomes" id="UP000635665">
    <property type="component" value="Unassembled WGS sequence"/>
</dbReference>
<dbReference type="CDD" id="cd20736">
    <property type="entry name" value="PoNe_Nuclease"/>
    <property type="match status" value="1"/>
</dbReference>
<dbReference type="InterPro" id="IPR011856">
    <property type="entry name" value="tRNA_endonuc-like_dom_sf"/>
</dbReference>
<protein>
    <recommendedName>
        <fullName evidence="2">UPF0102 protein I6U50_11825</fullName>
    </recommendedName>
</protein>